<reference evidence="1 2" key="1">
    <citation type="submission" date="2024-02" db="EMBL/GenBank/DDBJ databases">
        <title>de novo genome assembly of Solanum bulbocastanum strain 11H21.</title>
        <authorList>
            <person name="Hosaka A.J."/>
        </authorList>
    </citation>
    <scope>NUCLEOTIDE SEQUENCE [LARGE SCALE GENOMIC DNA]</scope>
    <source>
        <tissue evidence="1">Young leaves</tissue>
    </source>
</reference>
<dbReference type="AlphaFoldDB" id="A0AAN8Y559"/>
<name>A0AAN8Y559_SOLBU</name>
<dbReference type="Proteomes" id="UP001371456">
    <property type="component" value="Unassembled WGS sequence"/>
</dbReference>
<evidence type="ECO:0000313" key="1">
    <source>
        <dbReference type="EMBL" id="KAK6779709.1"/>
    </source>
</evidence>
<accession>A0AAN8Y559</accession>
<dbReference type="EMBL" id="JBANQN010000009">
    <property type="protein sequence ID" value="KAK6779709.1"/>
    <property type="molecule type" value="Genomic_DNA"/>
</dbReference>
<sequence length="117" mass="12369">MLLLIKNLVKPSRIMRVEVFEEAAEPQEPVVGGTFIDVGEELGEDLGRTSTSIGEDLGRTSASVGEDLGKTYSSVGEDLGGTSFAVVVASDIPVVGFDSESETKASENSKNVDLFDQ</sequence>
<comment type="caution">
    <text evidence="1">The sequence shown here is derived from an EMBL/GenBank/DDBJ whole genome shotgun (WGS) entry which is preliminary data.</text>
</comment>
<keyword evidence="2" id="KW-1185">Reference proteome</keyword>
<proteinExistence type="predicted"/>
<protein>
    <submittedName>
        <fullName evidence="1">Uncharacterized protein</fullName>
    </submittedName>
</protein>
<gene>
    <name evidence="1" type="ORF">RDI58_021893</name>
</gene>
<organism evidence="1 2">
    <name type="scientific">Solanum bulbocastanum</name>
    <name type="common">Wild potato</name>
    <dbReference type="NCBI Taxonomy" id="147425"/>
    <lineage>
        <taxon>Eukaryota</taxon>
        <taxon>Viridiplantae</taxon>
        <taxon>Streptophyta</taxon>
        <taxon>Embryophyta</taxon>
        <taxon>Tracheophyta</taxon>
        <taxon>Spermatophyta</taxon>
        <taxon>Magnoliopsida</taxon>
        <taxon>eudicotyledons</taxon>
        <taxon>Gunneridae</taxon>
        <taxon>Pentapetalae</taxon>
        <taxon>asterids</taxon>
        <taxon>lamiids</taxon>
        <taxon>Solanales</taxon>
        <taxon>Solanaceae</taxon>
        <taxon>Solanoideae</taxon>
        <taxon>Solaneae</taxon>
        <taxon>Solanum</taxon>
    </lineage>
</organism>
<evidence type="ECO:0000313" key="2">
    <source>
        <dbReference type="Proteomes" id="UP001371456"/>
    </source>
</evidence>